<protein>
    <submittedName>
        <fullName evidence="1">Uncharacterized protein</fullName>
    </submittedName>
</protein>
<dbReference type="AlphaFoldDB" id="A0AAW2E5I6"/>
<comment type="caution">
    <text evidence="1">The sequence shown here is derived from an EMBL/GenBank/DDBJ whole genome shotgun (WGS) entry which is preliminary data.</text>
</comment>
<sequence>MKRLQEAVQCYKTQNHRLVCNDVQCATLLENYSLCDSSENSSFVFITRLILQRDLTINRIVTLLDSRKNSDKLILDSERITQDEHVLTACFRLRTMLRCQISKIFFFVFWPYLGCW</sequence>
<dbReference type="EMBL" id="JADYXP020000041">
    <property type="protein sequence ID" value="KAL0098688.1"/>
    <property type="molecule type" value="Genomic_DNA"/>
</dbReference>
<proteinExistence type="predicted"/>
<accession>A0AAW2E5I6</accession>
<organism evidence="1 2">
    <name type="scientific">Cardiocondyla obscurior</name>
    <dbReference type="NCBI Taxonomy" id="286306"/>
    <lineage>
        <taxon>Eukaryota</taxon>
        <taxon>Metazoa</taxon>
        <taxon>Ecdysozoa</taxon>
        <taxon>Arthropoda</taxon>
        <taxon>Hexapoda</taxon>
        <taxon>Insecta</taxon>
        <taxon>Pterygota</taxon>
        <taxon>Neoptera</taxon>
        <taxon>Endopterygota</taxon>
        <taxon>Hymenoptera</taxon>
        <taxon>Apocrita</taxon>
        <taxon>Aculeata</taxon>
        <taxon>Formicoidea</taxon>
        <taxon>Formicidae</taxon>
        <taxon>Myrmicinae</taxon>
        <taxon>Cardiocondyla</taxon>
    </lineage>
</organism>
<evidence type="ECO:0000313" key="2">
    <source>
        <dbReference type="Proteomes" id="UP001430953"/>
    </source>
</evidence>
<dbReference type="Proteomes" id="UP001430953">
    <property type="component" value="Unassembled WGS sequence"/>
</dbReference>
<evidence type="ECO:0000313" key="1">
    <source>
        <dbReference type="EMBL" id="KAL0098688.1"/>
    </source>
</evidence>
<gene>
    <name evidence="1" type="ORF">PUN28_020644</name>
</gene>
<name>A0AAW2E5I6_9HYME</name>
<reference evidence="1 2" key="1">
    <citation type="submission" date="2023-03" db="EMBL/GenBank/DDBJ databases">
        <title>High recombination rates correlate with genetic variation in Cardiocondyla obscurior ants.</title>
        <authorList>
            <person name="Errbii M."/>
        </authorList>
    </citation>
    <scope>NUCLEOTIDE SEQUENCE [LARGE SCALE GENOMIC DNA]</scope>
    <source>
        <strain evidence="1">Alpha-2009</strain>
        <tissue evidence="1">Whole body</tissue>
    </source>
</reference>
<keyword evidence="2" id="KW-1185">Reference proteome</keyword>